<keyword evidence="2" id="KW-0732">Signal</keyword>
<dbReference type="AlphaFoldDB" id="B3N9J7"/>
<reference evidence="3 4" key="1">
    <citation type="journal article" date="2007" name="Nature">
        <title>Evolution of genes and genomes on the Drosophila phylogeny.</title>
        <authorList>
            <consortium name="Drosophila 12 Genomes Consortium"/>
            <person name="Clark A.G."/>
            <person name="Eisen M.B."/>
            <person name="Smith D.R."/>
            <person name="Bergman C.M."/>
            <person name="Oliver B."/>
            <person name="Markow T.A."/>
            <person name="Kaufman T.C."/>
            <person name="Kellis M."/>
            <person name="Gelbart W."/>
            <person name="Iyer V.N."/>
            <person name="Pollard D.A."/>
            <person name="Sackton T.B."/>
            <person name="Larracuente A.M."/>
            <person name="Singh N.D."/>
            <person name="Abad J.P."/>
            <person name="Abt D.N."/>
            <person name="Adryan B."/>
            <person name="Aguade M."/>
            <person name="Akashi H."/>
            <person name="Anderson W.W."/>
            <person name="Aquadro C.F."/>
            <person name="Ardell D.H."/>
            <person name="Arguello R."/>
            <person name="Artieri C.G."/>
            <person name="Barbash D.A."/>
            <person name="Barker D."/>
            <person name="Barsanti P."/>
            <person name="Batterham P."/>
            <person name="Batzoglou S."/>
            <person name="Begun D."/>
            <person name="Bhutkar A."/>
            <person name="Blanco E."/>
            <person name="Bosak S.A."/>
            <person name="Bradley R.K."/>
            <person name="Brand A.D."/>
            <person name="Brent M.R."/>
            <person name="Brooks A.N."/>
            <person name="Brown R.H."/>
            <person name="Butlin R.K."/>
            <person name="Caggese C."/>
            <person name="Calvi B.R."/>
            <person name="Bernardo de Carvalho A."/>
            <person name="Caspi A."/>
            <person name="Castrezana S."/>
            <person name="Celniker S.E."/>
            <person name="Chang J.L."/>
            <person name="Chapple C."/>
            <person name="Chatterji S."/>
            <person name="Chinwalla A."/>
            <person name="Civetta A."/>
            <person name="Clifton S.W."/>
            <person name="Comeron J.M."/>
            <person name="Costello J.C."/>
            <person name="Coyne J.A."/>
            <person name="Daub J."/>
            <person name="David R.G."/>
            <person name="Delcher A.L."/>
            <person name="Delehaunty K."/>
            <person name="Do C.B."/>
            <person name="Ebling H."/>
            <person name="Edwards K."/>
            <person name="Eickbush T."/>
            <person name="Evans J.D."/>
            <person name="Filipski A."/>
            <person name="Findeiss S."/>
            <person name="Freyhult E."/>
            <person name="Fulton L."/>
            <person name="Fulton R."/>
            <person name="Garcia A.C."/>
            <person name="Gardiner A."/>
            <person name="Garfield D.A."/>
            <person name="Garvin B.E."/>
            <person name="Gibson G."/>
            <person name="Gilbert D."/>
            <person name="Gnerre S."/>
            <person name="Godfrey J."/>
            <person name="Good R."/>
            <person name="Gotea V."/>
            <person name="Gravely B."/>
            <person name="Greenberg A.J."/>
            <person name="Griffiths-Jones S."/>
            <person name="Gross S."/>
            <person name="Guigo R."/>
            <person name="Gustafson E.A."/>
            <person name="Haerty W."/>
            <person name="Hahn M.W."/>
            <person name="Halligan D.L."/>
            <person name="Halpern A.L."/>
            <person name="Halter G.M."/>
            <person name="Han M.V."/>
            <person name="Heger A."/>
            <person name="Hillier L."/>
            <person name="Hinrichs A.S."/>
            <person name="Holmes I."/>
            <person name="Hoskins R.A."/>
            <person name="Hubisz M.J."/>
            <person name="Hultmark D."/>
            <person name="Huntley M.A."/>
            <person name="Jaffe D.B."/>
            <person name="Jagadeeshan S."/>
            <person name="Jeck W.R."/>
            <person name="Johnson J."/>
            <person name="Jones C.D."/>
            <person name="Jordan W.C."/>
            <person name="Karpen G.H."/>
            <person name="Kataoka E."/>
            <person name="Keightley P.D."/>
            <person name="Kheradpour P."/>
            <person name="Kirkness E.F."/>
            <person name="Koerich L.B."/>
            <person name="Kristiansen K."/>
            <person name="Kudrna D."/>
            <person name="Kulathinal R.J."/>
            <person name="Kumar S."/>
            <person name="Kwok R."/>
            <person name="Lander E."/>
            <person name="Langley C.H."/>
            <person name="Lapoint R."/>
            <person name="Lazzaro B.P."/>
            <person name="Lee S.J."/>
            <person name="Levesque L."/>
            <person name="Li R."/>
            <person name="Lin C.F."/>
            <person name="Lin M.F."/>
            <person name="Lindblad-Toh K."/>
            <person name="Llopart A."/>
            <person name="Long M."/>
            <person name="Low L."/>
            <person name="Lozovsky E."/>
            <person name="Lu J."/>
            <person name="Luo M."/>
            <person name="Machado C.A."/>
            <person name="Makalowski W."/>
            <person name="Marzo M."/>
            <person name="Matsuda M."/>
            <person name="Matzkin L."/>
            <person name="McAllister B."/>
            <person name="McBride C.S."/>
            <person name="McKernan B."/>
            <person name="McKernan K."/>
            <person name="Mendez-Lago M."/>
            <person name="Minx P."/>
            <person name="Mollenhauer M.U."/>
            <person name="Montooth K."/>
            <person name="Mount S.M."/>
            <person name="Mu X."/>
            <person name="Myers E."/>
            <person name="Negre B."/>
            <person name="Newfeld S."/>
            <person name="Nielsen R."/>
            <person name="Noor M.A."/>
            <person name="O'Grady P."/>
            <person name="Pachter L."/>
            <person name="Papaceit M."/>
            <person name="Parisi M.J."/>
            <person name="Parisi M."/>
            <person name="Parts L."/>
            <person name="Pedersen J.S."/>
            <person name="Pesole G."/>
            <person name="Phillippy A.M."/>
            <person name="Ponting C.P."/>
            <person name="Pop M."/>
            <person name="Porcelli D."/>
            <person name="Powell J.R."/>
            <person name="Prohaska S."/>
            <person name="Pruitt K."/>
            <person name="Puig M."/>
            <person name="Quesneville H."/>
            <person name="Ram K.R."/>
            <person name="Rand D."/>
            <person name="Rasmussen M.D."/>
            <person name="Reed L.K."/>
            <person name="Reenan R."/>
            <person name="Reily A."/>
            <person name="Remington K.A."/>
            <person name="Rieger T.T."/>
            <person name="Ritchie M.G."/>
            <person name="Robin C."/>
            <person name="Rogers Y.H."/>
            <person name="Rohde C."/>
            <person name="Rozas J."/>
            <person name="Rubenfield M.J."/>
            <person name="Ruiz A."/>
            <person name="Russo S."/>
            <person name="Salzberg S.L."/>
            <person name="Sanchez-Gracia A."/>
            <person name="Saranga D.J."/>
            <person name="Sato H."/>
            <person name="Schaeffer S.W."/>
            <person name="Schatz M.C."/>
            <person name="Schlenke T."/>
            <person name="Schwartz R."/>
            <person name="Segarra C."/>
            <person name="Singh R.S."/>
            <person name="Sirot L."/>
            <person name="Sirota M."/>
            <person name="Sisneros N.B."/>
            <person name="Smith C.D."/>
            <person name="Smith T.F."/>
            <person name="Spieth J."/>
            <person name="Stage D.E."/>
            <person name="Stark A."/>
            <person name="Stephan W."/>
            <person name="Strausberg R.L."/>
            <person name="Strempel S."/>
            <person name="Sturgill D."/>
            <person name="Sutton G."/>
            <person name="Sutton G.G."/>
            <person name="Tao W."/>
            <person name="Teichmann S."/>
            <person name="Tobari Y.N."/>
            <person name="Tomimura Y."/>
            <person name="Tsolas J.M."/>
            <person name="Valente V.L."/>
            <person name="Venter E."/>
            <person name="Venter J.C."/>
            <person name="Vicario S."/>
            <person name="Vieira F.G."/>
            <person name="Vilella A.J."/>
            <person name="Villasante A."/>
            <person name="Walenz B."/>
            <person name="Wang J."/>
            <person name="Wasserman M."/>
            <person name="Watts T."/>
            <person name="Wilson D."/>
            <person name="Wilson R.K."/>
            <person name="Wing R.A."/>
            <person name="Wolfner M.F."/>
            <person name="Wong A."/>
            <person name="Wong G.K."/>
            <person name="Wu C.I."/>
            <person name="Wu G."/>
            <person name="Yamamoto D."/>
            <person name="Yang H.P."/>
            <person name="Yang S.P."/>
            <person name="Yorke J.A."/>
            <person name="Yoshida K."/>
            <person name="Zdobnov E."/>
            <person name="Zhang P."/>
            <person name="Zhang Y."/>
            <person name="Zimin A.V."/>
            <person name="Baldwin J."/>
            <person name="Abdouelleil A."/>
            <person name="Abdulkadir J."/>
            <person name="Abebe A."/>
            <person name="Abera B."/>
            <person name="Abreu J."/>
            <person name="Acer S.C."/>
            <person name="Aftuck L."/>
            <person name="Alexander A."/>
            <person name="An P."/>
            <person name="Anderson E."/>
            <person name="Anderson S."/>
            <person name="Arachi H."/>
            <person name="Azer M."/>
            <person name="Bachantsang P."/>
            <person name="Barry A."/>
            <person name="Bayul T."/>
            <person name="Berlin A."/>
            <person name="Bessette D."/>
            <person name="Bloom T."/>
            <person name="Blye J."/>
            <person name="Boguslavskiy L."/>
            <person name="Bonnet C."/>
            <person name="Boukhgalter B."/>
            <person name="Bourzgui I."/>
            <person name="Brown A."/>
            <person name="Cahill P."/>
            <person name="Channer S."/>
            <person name="Cheshatsang Y."/>
            <person name="Chuda L."/>
            <person name="Citroen M."/>
            <person name="Collymore A."/>
            <person name="Cooke P."/>
            <person name="Costello M."/>
            <person name="D'Aco K."/>
            <person name="Daza R."/>
            <person name="De Haan G."/>
            <person name="DeGray S."/>
            <person name="DeMaso C."/>
            <person name="Dhargay N."/>
            <person name="Dooley K."/>
            <person name="Dooley E."/>
            <person name="Doricent M."/>
            <person name="Dorje P."/>
            <person name="Dorjee K."/>
            <person name="Dupes A."/>
            <person name="Elong R."/>
            <person name="Falk J."/>
            <person name="Farina A."/>
            <person name="Faro S."/>
            <person name="Ferguson D."/>
            <person name="Fisher S."/>
            <person name="Foley C.D."/>
            <person name="Franke A."/>
            <person name="Friedrich D."/>
            <person name="Gadbois L."/>
            <person name="Gearin G."/>
            <person name="Gearin C.R."/>
            <person name="Giannoukos G."/>
            <person name="Goode T."/>
            <person name="Graham J."/>
            <person name="Grandbois E."/>
            <person name="Grewal S."/>
            <person name="Gyaltsen K."/>
            <person name="Hafez N."/>
            <person name="Hagos B."/>
            <person name="Hall J."/>
            <person name="Henson C."/>
            <person name="Hollinger A."/>
            <person name="Honan T."/>
            <person name="Huard M.D."/>
            <person name="Hughes L."/>
            <person name="Hurhula B."/>
            <person name="Husby M.E."/>
            <person name="Kamat A."/>
            <person name="Kanga B."/>
            <person name="Kashin S."/>
            <person name="Khazanovich D."/>
            <person name="Kisner P."/>
            <person name="Lance K."/>
            <person name="Lara M."/>
            <person name="Lee W."/>
            <person name="Lennon N."/>
            <person name="Letendre F."/>
            <person name="LeVine R."/>
            <person name="Lipovsky A."/>
            <person name="Liu X."/>
            <person name="Liu J."/>
            <person name="Liu S."/>
            <person name="Lokyitsang T."/>
            <person name="Lokyitsang Y."/>
            <person name="Lubonja R."/>
            <person name="Lui A."/>
            <person name="MacDonald P."/>
            <person name="Magnisalis V."/>
            <person name="Maru K."/>
            <person name="Matthews C."/>
            <person name="McCusker W."/>
            <person name="McDonough S."/>
            <person name="Mehta T."/>
            <person name="Meldrim J."/>
            <person name="Meneus L."/>
            <person name="Mihai O."/>
            <person name="Mihalev A."/>
            <person name="Mihova T."/>
            <person name="Mittelman R."/>
            <person name="Mlenga V."/>
            <person name="Montmayeur A."/>
            <person name="Mulrain L."/>
            <person name="Navidi A."/>
            <person name="Naylor J."/>
            <person name="Negash T."/>
            <person name="Nguyen T."/>
            <person name="Nguyen N."/>
            <person name="Nicol R."/>
            <person name="Norbu C."/>
            <person name="Norbu N."/>
            <person name="Novod N."/>
            <person name="O'Neill B."/>
            <person name="Osman S."/>
            <person name="Markiewicz E."/>
            <person name="Oyono O.L."/>
            <person name="Patti C."/>
            <person name="Phunkhang P."/>
            <person name="Pierre F."/>
            <person name="Priest M."/>
            <person name="Raghuraman S."/>
            <person name="Rege F."/>
            <person name="Reyes R."/>
            <person name="Rise C."/>
            <person name="Rogov P."/>
            <person name="Ross K."/>
            <person name="Ryan E."/>
            <person name="Settipalli S."/>
            <person name="Shea T."/>
            <person name="Sherpa N."/>
            <person name="Shi L."/>
            <person name="Shih D."/>
            <person name="Sparrow T."/>
            <person name="Spaulding J."/>
            <person name="Stalker J."/>
            <person name="Stange-Thomann N."/>
            <person name="Stavropoulos S."/>
            <person name="Stone C."/>
            <person name="Strader C."/>
            <person name="Tesfaye S."/>
            <person name="Thomson T."/>
            <person name="Thoulutsang Y."/>
            <person name="Thoulutsang D."/>
            <person name="Topham K."/>
            <person name="Topping I."/>
            <person name="Tsamla T."/>
            <person name="Vassiliev H."/>
            <person name="Vo A."/>
            <person name="Wangchuk T."/>
            <person name="Wangdi T."/>
            <person name="Weiand M."/>
            <person name="Wilkinson J."/>
            <person name="Wilson A."/>
            <person name="Yadav S."/>
            <person name="Young G."/>
            <person name="Yu Q."/>
            <person name="Zembek L."/>
            <person name="Zhong D."/>
            <person name="Zimmer A."/>
            <person name="Zwirko Z."/>
            <person name="Jaffe D.B."/>
            <person name="Alvarez P."/>
            <person name="Brockman W."/>
            <person name="Butler J."/>
            <person name="Chin C."/>
            <person name="Gnerre S."/>
            <person name="Grabherr M."/>
            <person name="Kleber M."/>
            <person name="Mauceli E."/>
            <person name="MacCallum I."/>
        </authorList>
    </citation>
    <scope>NUCLEOTIDE SEQUENCE [LARGE SCALE GENOMIC DNA]</scope>
    <source>
        <strain evidence="3 4">TSC#14021-0224.01</strain>
    </source>
</reference>
<evidence type="ECO:0000256" key="1">
    <source>
        <dbReference type="SAM" id="Phobius"/>
    </source>
</evidence>
<dbReference type="PhylomeDB" id="B3N9J7"/>
<dbReference type="HOGENOM" id="CLU_1476633_0_0_1"/>
<evidence type="ECO:0000256" key="2">
    <source>
        <dbReference type="SAM" id="SignalP"/>
    </source>
</evidence>
<name>B3N9J7_DROER</name>
<feature type="chain" id="PRO_5002791308" evidence="2">
    <location>
        <begin position="28"/>
        <end position="183"/>
    </location>
</feature>
<dbReference type="EMBL" id="CH954177">
    <property type="protein sequence ID" value="EDV57454.1"/>
    <property type="molecule type" value="Genomic_DNA"/>
</dbReference>
<proteinExistence type="predicted"/>
<evidence type="ECO:0000313" key="3">
    <source>
        <dbReference type="EMBL" id="EDV57454.1"/>
    </source>
</evidence>
<evidence type="ECO:0000313" key="4">
    <source>
        <dbReference type="Proteomes" id="UP000008711"/>
    </source>
</evidence>
<protein>
    <submittedName>
        <fullName evidence="3">Uncharacterized protein</fullName>
    </submittedName>
</protein>
<sequence length="183" mass="20779">MEATFMVAMFLSVFCHCTGLFFNPVEASTESTIFLIIAIMFLHKLKSMRGPILPESRMGAILEVPLLCFAVQLALVVIWFPAFAILQFVVDSACRNLRNCLGDELAWLVEKINPLMLSVVLLAMESAAFLEGFEIKDVQKFFGCKDDFVSPSVLSFVATQEVKVLKREWKKMQNERFIRAKKK</sequence>
<keyword evidence="1" id="KW-1133">Transmembrane helix</keyword>
<feature type="signal peptide" evidence="2">
    <location>
        <begin position="1"/>
        <end position="27"/>
    </location>
</feature>
<keyword evidence="4" id="KW-1185">Reference proteome</keyword>
<dbReference type="OrthoDB" id="7845691at2759"/>
<dbReference type="Proteomes" id="UP000008711">
    <property type="component" value="Unassembled WGS sequence"/>
</dbReference>
<dbReference type="OMA" id="LISIFCH"/>
<feature type="transmembrane region" description="Helical" evidence="1">
    <location>
        <begin position="25"/>
        <end position="43"/>
    </location>
</feature>
<accession>B3N9J7</accession>
<gene>
    <name evidence="3" type="primary">Dere\GG24845</name>
    <name evidence="3" type="synonym">dere_GLEANR_9534</name>
    <name evidence="3" type="synonym">GG24845</name>
    <name evidence="3" type="ORF">Dere_GG24845</name>
</gene>
<dbReference type="KEGG" id="der:6542092"/>
<keyword evidence="1" id="KW-0812">Transmembrane</keyword>
<organism evidence="3 4">
    <name type="scientific">Drosophila erecta</name>
    <name type="common">Fruit fly</name>
    <dbReference type="NCBI Taxonomy" id="7220"/>
    <lineage>
        <taxon>Eukaryota</taxon>
        <taxon>Metazoa</taxon>
        <taxon>Ecdysozoa</taxon>
        <taxon>Arthropoda</taxon>
        <taxon>Hexapoda</taxon>
        <taxon>Insecta</taxon>
        <taxon>Pterygota</taxon>
        <taxon>Neoptera</taxon>
        <taxon>Endopterygota</taxon>
        <taxon>Diptera</taxon>
        <taxon>Brachycera</taxon>
        <taxon>Muscomorpha</taxon>
        <taxon>Ephydroidea</taxon>
        <taxon>Drosophilidae</taxon>
        <taxon>Drosophila</taxon>
        <taxon>Sophophora</taxon>
    </lineage>
</organism>
<keyword evidence="1" id="KW-0472">Membrane</keyword>
<reference evidence="3 4" key="2">
    <citation type="journal article" date="2008" name="Bioinformatics">
        <title>Assembly reconciliation.</title>
        <authorList>
            <person name="Zimin A.V."/>
            <person name="Smith D.R."/>
            <person name="Sutton G."/>
            <person name="Yorke J.A."/>
        </authorList>
    </citation>
    <scope>NUCLEOTIDE SEQUENCE [LARGE SCALE GENOMIC DNA]</scope>
    <source>
        <strain evidence="3 4">TSC#14021-0224.01</strain>
    </source>
</reference>
<feature type="transmembrane region" description="Helical" evidence="1">
    <location>
        <begin position="64"/>
        <end position="90"/>
    </location>
</feature>